<accession>A0A1Y1UVY0</accession>
<dbReference type="AlphaFoldDB" id="A0A1Y1UVY0"/>
<dbReference type="Proteomes" id="UP000193719">
    <property type="component" value="Unassembled WGS sequence"/>
</dbReference>
<sequence>MIDGQFVEEWFMCCDAIPSSRCTGNNVQPAWVNSYKFPSGAQRAPLVKEVEYPSWIFTPSNMKNSIGWNYNSYLRKRGVWSGEECFNEDLVKPNANVTNFDLRKIEKRDEDEENIGFSDHSKHEKREESSSVINSISKIAEIIIAIVTIVFLYNI</sequence>
<organism evidence="1 2">
    <name type="scientific">Piromyces finnis</name>
    <dbReference type="NCBI Taxonomy" id="1754191"/>
    <lineage>
        <taxon>Eukaryota</taxon>
        <taxon>Fungi</taxon>
        <taxon>Fungi incertae sedis</taxon>
        <taxon>Chytridiomycota</taxon>
        <taxon>Chytridiomycota incertae sedis</taxon>
        <taxon>Neocallimastigomycetes</taxon>
        <taxon>Neocallimastigales</taxon>
        <taxon>Neocallimastigaceae</taxon>
        <taxon>Piromyces</taxon>
    </lineage>
</organism>
<reference evidence="1 2" key="2">
    <citation type="submission" date="2016-08" db="EMBL/GenBank/DDBJ databases">
        <title>Pervasive Adenine N6-methylation of Active Genes in Fungi.</title>
        <authorList>
            <consortium name="DOE Joint Genome Institute"/>
            <person name="Mondo S.J."/>
            <person name="Dannebaum R.O."/>
            <person name="Kuo R.C."/>
            <person name="Labutti K."/>
            <person name="Haridas S."/>
            <person name="Kuo A."/>
            <person name="Salamov A."/>
            <person name="Ahrendt S.R."/>
            <person name="Lipzen A."/>
            <person name="Sullivan W."/>
            <person name="Andreopoulos W.B."/>
            <person name="Clum A."/>
            <person name="Lindquist E."/>
            <person name="Daum C."/>
            <person name="Ramamoorthy G.K."/>
            <person name="Gryganskyi A."/>
            <person name="Culley D."/>
            <person name="Magnuson J.K."/>
            <person name="James T.Y."/>
            <person name="O'Malley M.A."/>
            <person name="Stajich J.E."/>
            <person name="Spatafora J.W."/>
            <person name="Visel A."/>
            <person name="Grigoriev I.V."/>
        </authorList>
    </citation>
    <scope>NUCLEOTIDE SEQUENCE [LARGE SCALE GENOMIC DNA]</scope>
    <source>
        <strain evidence="2">finn</strain>
    </source>
</reference>
<protein>
    <submittedName>
        <fullName evidence="1">Uncharacterized protein</fullName>
    </submittedName>
</protein>
<evidence type="ECO:0000313" key="1">
    <source>
        <dbReference type="EMBL" id="ORX42094.1"/>
    </source>
</evidence>
<proteinExistence type="predicted"/>
<reference evidence="1 2" key="1">
    <citation type="submission" date="2016-08" db="EMBL/GenBank/DDBJ databases">
        <title>Genomes of anaerobic fungi encode conserved fungal cellulosomes for biomass hydrolysis.</title>
        <authorList>
            <consortium name="DOE Joint Genome Institute"/>
            <person name="Haitjema C.H."/>
            <person name="Gilmore S.P."/>
            <person name="Henske J.K."/>
            <person name="Solomon K.V."/>
            <person name="De Groot R."/>
            <person name="Kuo A."/>
            <person name="Mondo S.J."/>
            <person name="Salamov A.A."/>
            <person name="Labutti K."/>
            <person name="Zhao Z."/>
            <person name="Chiniquy J."/>
            <person name="Barry K."/>
            <person name="Brewer H.M."/>
            <person name="Purvine S.O."/>
            <person name="Wright A.T."/>
            <person name="Boxma B."/>
            <person name="Van Alen T."/>
            <person name="Hackstein J.H."/>
            <person name="Baker S.E."/>
            <person name="Grigoriev I.V."/>
            <person name="O'Malley M.A."/>
        </authorList>
    </citation>
    <scope>NUCLEOTIDE SEQUENCE [LARGE SCALE GENOMIC DNA]</scope>
    <source>
        <strain evidence="2">finn</strain>
    </source>
</reference>
<name>A0A1Y1UVY0_9FUNG</name>
<gene>
    <name evidence="1" type="ORF">BCR36DRAFT_167234</name>
</gene>
<comment type="caution">
    <text evidence="1">The sequence shown here is derived from an EMBL/GenBank/DDBJ whole genome shotgun (WGS) entry which is preliminary data.</text>
</comment>
<keyword evidence="2" id="KW-1185">Reference proteome</keyword>
<dbReference type="EMBL" id="MCFH01000071">
    <property type="protein sequence ID" value="ORX42094.1"/>
    <property type="molecule type" value="Genomic_DNA"/>
</dbReference>
<evidence type="ECO:0000313" key="2">
    <source>
        <dbReference type="Proteomes" id="UP000193719"/>
    </source>
</evidence>